<protein>
    <submittedName>
        <fullName evidence="1">YugE family protein</fullName>
    </submittedName>
</protein>
<proteinExistence type="predicted"/>
<dbReference type="Pfam" id="PF08958">
    <property type="entry name" value="DUF1871"/>
    <property type="match status" value="1"/>
</dbReference>
<sequence length="86" mass="10026">MQTIEMNKKAIALLEQWDPFDVGPKAYELEIADVVSDLHHLDHPTDLAKRIREIYEHSYAVWIPIENCVQISYKLLAIKYEAKCIV</sequence>
<dbReference type="InterPro" id="IPR023162">
    <property type="entry name" value="Apc36109-like_dom_sf"/>
</dbReference>
<reference evidence="1" key="2">
    <citation type="submission" date="2021-09" db="EMBL/GenBank/DDBJ databases">
        <authorList>
            <person name="Gilroy R."/>
        </authorList>
    </citation>
    <scope>NUCLEOTIDE SEQUENCE</scope>
    <source>
        <strain evidence="1">CHK171-7178</strain>
    </source>
</reference>
<evidence type="ECO:0000313" key="1">
    <source>
        <dbReference type="EMBL" id="HJF30616.1"/>
    </source>
</evidence>
<accession>A0A921FYS8</accession>
<dbReference type="EMBL" id="DYWT01000037">
    <property type="protein sequence ID" value="HJF30616.1"/>
    <property type="molecule type" value="Genomic_DNA"/>
</dbReference>
<comment type="caution">
    <text evidence="1">The sequence shown here is derived from an EMBL/GenBank/DDBJ whole genome shotgun (WGS) entry which is preliminary data.</text>
</comment>
<organism evidence="1 2">
    <name type="scientific">Sporosarcina psychrophila</name>
    <name type="common">Bacillus psychrophilus</name>
    <dbReference type="NCBI Taxonomy" id="1476"/>
    <lineage>
        <taxon>Bacteria</taxon>
        <taxon>Bacillati</taxon>
        <taxon>Bacillota</taxon>
        <taxon>Bacilli</taxon>
        <taxon>Bacillales</taxon>
        <taxon>Caryophanaceae</taxon>
        <taxon>Sporosarcina</taxon>
    </lineage>
</organism>
<gene>
    <name evidence="1" type="ORF">K8V56_02405</name>
</gene>
<evidence type="ECO:0000313" key="2">
    <source>
        <dbReference type="Proteomes" id="UP000698173"/>
    </source>
</evidence>
<dbReference type="Gene3D" id="1.10.340.20">
    <property type="entry name" value="Apc36109-like domain"/>
    <property type="match status" value="1"/>
</dbReference>
<dbReference type="Proteomes" id="UP000698173">
    <property type="component" value="Unassembled WGS sequence"/>
</dbReference>
<dbReference type="InterPro" id="IPR015053">
    <property type="entry name" value="DUF1871"/>
</dbReference>
<dbReference type="SUPFAM" id="SSF116922">
    <property type="entry name" value="YugE-like"/>
    <property type="match status" value="1"/>
</dbReference>
<dbReference type="AlphaFoldDB" id="A0A921FYS8"/>
<reference evidence="1" key="1">
    <citation type="journal article" date="2021" name="PeerJ">
        <title>Extensive microbial diversity within the chicken gut microbiome revealed by metagenomics and culture.</title>
        <authorList>
            <person name="Gilroy R."/>
            <person name="Ravi A."/>
            <person name="Getino M."/>
            <person name="Pursley I."/>
            <person name="Horton D.L."/>
            <person name="Alikhan N.F."/>
            <person name="Baker D."/>
            <person name="Gharbi K."/>
            <person name="Hall N."/>
            <person name="Watson M."/>
            <person name="Adriaenssens E.M."/>
            <person name="Foster-Nyarko E."/>
            <person name="Jarju S."/>
            <person name="Secka A."/>
            <person name="Antonio M."/>
            <person name="Oren A."/>
            <person name="Chaudhuri R.R."/>
            <person name="La Ragione R."/>
            <person name="Hildebrand F."/>
            <person name="Pallen M.J."/>
        </authorList>
    </citation>
    <scope>NUCLEOTIDE SEQUENCE</scope>
    <source>
        <strain evidence="1">CHK171-7178</strain>
    </source>
</reference>
<name>A0A921FYS8_SPOPS</name>